<organism evidence="2 3">
    <name type="scientific">Helianthus annuus</name>
    <name type="common">Common sunflower</name>
    <dbReference type="NCBI Taxonomy" id="4232"/>
    <lineage>
        <taxon>Eukaryota</taxon>
        <taxon>Viridiplantae</taxon>
        <taxon>Streptophyta</taxon>
        <taxon>Embryophyta</taxon>
        <taxon>Tracheophyta</taxon>
        <taxon>Spermatophyta</taxon>
        <taxon>Magnoliopsida</taxon>
        <taxon>eudicotyledons</taxon>
        <taxon>Gunneridae</taxon>
        <taxon>Pentapetalae</taxon>
        <taxon>asterids</taxon>
        <taxon>campanulids</taxon>
        <taxon>Asterales</taxon>
        <taxon>Asteraceae</taxon>
        <taxon>Asteroideae</taxon>
        <taxon>Heliantheae alliance</taxon>
        <taxon>Heliantheae</taxon>
        <taxon>Helianthus</taxon>
    </lineage>
</organism>
<reference evidence="2" key="1">
    <citation type="journal article" date="2017" name="Nature">
        <title>The sunflower genome provides insights into oil metabolism, flowering and Asterid evolution.</title>
        <authorList>
            <person name="Badouin H."/>
            <person name="Gouzy J."/>
            <person name="Grassa C.J."/>
            <person name="Murat F."/>
            <person name="Staton S.E."/>
            <person name="Cottret L."/>
            <person name="Lelandais-Briere C."/>
            <person name="Owens G.L."/>
            <person name="Carrere S."/>
            <person name="Mayjonade B."/>
            <person name="Legrand L."/>
            <person name="Gill N."/>
            <person name="Kane N.C."/>
            <person name="Bowers J.E."/>
            <person name="Hubner S."/>
            <person name="Bellec A."/>
            <person name="Berard A."/>
            <person name="Berges H."/>
            <person name="Blanchet N."/>
            <person name="Boniface M.C."/>
            <person name="Brunel D."/>
            <person name="Catrice O."/>
            <person name="Chaidir N."/>
            <person name="Claudel C."/>
            <person name="Donnadieu C."/>
            <person name="Faraut T."/>
            <person name="Fievet G."/>
            <person name="Helmstetter N."/>
            <person name="King M."/>
            <person name="Knapp S.J."/>
            <person name="Lai Z."/>
            <person name="Le Paslier M.C."/>
            <person name="Lippi Y."/>
            <person name="Lorenzon L."/>
            <person name="Mandel J.R."/>
            <person name="Marage G."/>
            <person name="Marchand G."/>
            <person name="Marquand E."/>
            <person name="Bret-Mestries E."/>
            <person name="Morien E."/>
            <person name="Nambeesan S."/>
            <person name="Nguyen T."/>
            <person name="Pegot-Espagnet P."/>
            <person name="Pouilly N."/>
            <person name="Raftis F."/>
            <person name="Sallet E."/>
            <person name="Schiex T."/>
            <person name="Thomas J."/>
            <person name="Vandecasteele C."/>
            <person name="Vares D."/>
            <person name="Vear F."/>
            <person name="Vautrin S."/>
            <person name="Crespi M."/>
            <person name="Mangin B."/>
            <person name="Burke J.M."/>
            <person name="Salse J."/>
            <person name="Munos S."/>
            <person name="Vincourt P."/>
            <person name="Rieseberg L.H."/>
            <person name="Langlade N.B."/>
        </authorList>
    </citation>
    <scope>NUCLEOTIDE SEQUENCE</scope>
    <source>
        <tissue evidence="2">Leaves</tissue>
    </source>
</reference>
<proteinExistence type="predicted"/>
<comment type="caution">
    <text evidence="2">The sequence shown here is derived from an EMBL/GenBank/DDBJ whole genome shotgun (WGS) entry which is preliminary data.</text>
</comment>
<evidence type="ECO:0000313" key="2">
    <source>
        <dbReference type="EMBL" id="KAF5803834.1"/>
    </source>
</evidence>
<feature type="transmembrane region" description="Helical" evidence="1">
    <location>
        <begin position="6"/>
        <end position="35"/>
    </location>
</feature>
<reference evidence="2" key="2">
    <citation type="submission" date="2020-06" db="EMBL/GenBank/DDBJ databases">
        <title>Helianthus annuus Genome sequencing and assembly Release 2.</title>
        <authorList>
            <person name="Gouzy J."/>
            <person name="Langlade N."/>
            <person name="Munos S."/>
        </authorList>
    </citation>
    <scope>NUCLEOTIDE SEQUENCE</scope>
    <source>
        <tissue evidence="2">Leaves</tissue>
    </source>
</reference>
<keyword evidence="1" id="KW-1133">Transmembrane helix</keyword>
<keyword evidence="1" id="KW-0472">Membrane</keyword>
<dbReference type="Gramene" id="mRNA:HanXRQr2_Chr06g0276031">
    <property type="protein sequence ID" value="mRNA:HanXRQr2_Chr06g0276031"/>
    <property type="gene ID" value="HanXRQr2_Chr06g0276031"/>
</dbReference>
<evidence type="ECO:0000256" key="1">
    <source>
        <dbReference type="SAM" id="Phobius"/>
    </source>
</evidence>
<evidence type="ECO:0000313" key="3">
    <source>
        <dbReference type="Proteomes" id="UP000215914"/>
    </source>
</evidence>
<dbReference type="Proteomes" id="UP000215914">
    <property type="component" value="Unassembled WGS sequence"/>
</dbReference>
<name>A0A9K3IVY6_HELAN</name>
<gene>
    <name evidence="2" type="ORF">HanXRQr2_Chr06g0276031</name>
</gene>
<protein>
    <submittedName>
        <fullName evidence="2">Uncharacterized protein</fullName>
    </submittedName>
</protein>
<keyword evidence="3" id="KW-1185">Reference proteome</keyword>
<dbReference type="AlphaFoldDB" id="A0A9K3IVY6"/>
<dbReference type="EMBL" id="MNCJ02000321">
    <property type="protein sequence ID" value="KAF5803834.1"/>
    <property type="molecule type" value="Genomic_DNA"/>
</dbReference>
<accession>A0A9K3IVY6</accession>
<keyword evidence="1" id="KW-0812">Transmembrane</keyword>
<sequence>MVFIIYVYVVMCTLLQLPSYLRVATIIANQFVLLLSKKGRGNNRDAKHLLYNCQVGKRPQLQAVVPQTTSSRKISFVQFM</sequence>